<dbReference type="GO" id="GO:0050660">
    <property type="term" value="F:flavin adenine dinucleotide binding"/>
    <property type="evidence" value="ECO:0007669"/>
    <property type="project" value="InterPro"/>
</dbReference>
<evidence type="ECO:0000313" key="8">
    <source>
        <dbReference type="EMBL" id="KAJ3577393.1"/>
    </source>
</evidence>
<dbReference type="SUPFAM" id="SSF54373">
    <property type="entry name" value="FAD-linked reductases, C-terminal domain"/>
    <property type="match status" value="1"/>
</dbReference>
<dbReference type="PIRSF" id="PIRSF000137">
    <property type="entry name" value="Alcohol_oxidase"/>
    <property type="match status" value="1"/>
</dbReference>
<keyword evidence="4" id="KW-0285">Flavoprotein</keyword>
<organism evidence="8 9">
    <name type="scientific">Xylaria arbuscula</name>
    <dbReference type="NCBI Taxonomy" id="114810"/>
    <lineage>
        <taxon>Eukaryota</taxon>
        <taxon>Fungi</taxon>
        <taxon>Dikarya</taxon>
        <taxon>Ascomycota</taxon>
        <taxon>Pezizomycotina</taxon>
        <taxon>Sordariomycetes</taxon>
        <taxon>Xylariomycetidae</taxon>
        <taxon>Xylariales</taxon>
        <taxon>Xylariaceae</taxon>
        <taxon>Xylaria</taxon>
    </lineage>
</organism>
<reference evidence="8" key="1">
    <citation type="submission" date="2022-07" db="EMBL/GenBank/DDBJ databases">
        <title>Genome Sequence of Xylaria arbuscula.</title>
        <authorList>
            <person name="Buettner E."/>
        </authorList>
    </citation>
    <scope>NUCLEOTIDE SEQUENCE</scope>
    <source>
        <strain evidence="8">VT107</strain>
    </source>
</reference>
<dbReference type="InterPro" id="IPR036188">
    <property type="entry name" value="FAD/NAD-bd_sf"/>
</dbReference>
<protein>
    <recommendedName>
        <fullName evidence="6 7">Glucose-methanol-choline oxidoreductase N-terminal domain-containing protein</fullName>
    </recommendedName>
</protein>
<evidence type="ECO:0000313" key="9">
    <source>
        <dbReference type="Proteomes" id="UP001148614"/>
    </source>
</evidence>
<evidence type="ECO:0000259" key="6">
    <source>
        <dbReference type="PROSITE" id="PS00623"/>
    </source>
</evidence>
<feature type="binding site" evidence="3">
    <location>
        <begin position="479"/>
        <end position="480"/>
    </location>
    <ligand>
        <name>FAD</name>
        <dbReference type="ChEBI" id="CHEBI:57692"/>
    </ligand>
</feature>
<evidence type="ECO:0000256" key="2">
    <source>
        <dbReference type="PIRSR" id="PIRSR000137-1"/>
    </source>
</evidence>
<dbReference type="EMBL" id="JANPWZ010000378">
    <property type="protein sequence ID" value="KAJ3577393.1"/>
    <property type="molecule type" value="Genomic_DNA"/>
</dbReference>
<feature type="domain" description="Glucose-methanol-choline oxidoreductase N-terminal" evidence="7">
    <location>
        <begin position="267"/>
        <end position="281"/>
    </location>
</feature>
<keyword evidence="5" id="KW-1133">Transmembrane helix</keyword>
<dbReference type="Pfam" id="PF00732">
    <property type="entry name" value="GMC_oxred_N"/>
    <property type="match status" value="1"/>
</dbReference>
<gene>
    <name evidence="8" type="ORF">NPX13_g3181</name>
</gene>
<dbReference type="InterPro" id="IPR012132">
    <property type="entry name" value="GMC_OxRdtase"/>
</dbReference>
<dbReference type="PANTHER" id="PTHR11552:SF134">
    <property type="entry name" value="GLUCOSE-METHANOL-CHOLINE OXIDOREDUCTASE N-TERMINAL DOMAIN-CONTAINING PROTEIN"/>
    <property type="match status" value="1"/>
</dbReference>
<feature type="active site" description="Proton donor" evidence="2">
    <location>
        <position position="480"/>
    </location>
</feature>
<keyword evidence="9" id="KW-1185">Reference proteome</keyword>
<dbReference type="Pfam" id="PF05199">
    <property type="entry name" value="GMC_oxred_C"/>
    <property type="match status" value="1"/>
</dbReference>
<name>A0A9W8NJ84_9PEZI</name>
<evidence type="ECO:0000256" key="1">
    <source>
        <dbReference type="ARBA" id="ARBA00010790"/>
    </source>
</evidence>
<feature type="binding site" evidence="3">
    <location>
        <position position="235"/>
    </location>
    <ligand>
        <name>FAD</name>
        <dbReference type="ChEBI" id="CHEBI:57692"/>
    </ligand>
</feature>
<dbReference type="Proteomes" id="UP001148614">
    <property type="component" value="Unassembled WGS sequence"/>
</dbReference>
<feature type="domain" description="Glucose-methanol-choline oxidoreductase N-terminal" evidence="6">
    <location>
        <begin position="86"/>
        <end position="109"/>
    </location>
</feature>
<dbReference type="InterPro" id="IPR000172">
    <property type="entry name" value="GMC_OxRdtase_N"/>
</dbReference>
<feature type="active site" description="Proton acceptor" evidence="2">
    <location>
        <position position="525"/>
    </location>
</feature>
<dbReference type="Gene3D" id="3.30.560.10">
    <property type="entry name" value="Glucose Oxidase, domain 3"/>
    <property type="match status" value="1"/>
</dbReference>
<evidence type="ECO:0000256" key="3">
    <source>
        <dbReference type="PIRSR" id="PIRSR000137-2"/>
    </source>
</evidence>
<proteinExistence type="inferred from homology"/>
<keyword evidence="3 4" id="KW-0274">FAD</keyword>
<dbReference type="Gene3D" id="3.50.50.60">
    <property type="entry name" value="FAD/NAD(P)-binding domain"/>
    <property type="match status" value="1"/>
</dbReference>
<evidence type="ECO:0000256" key="4">
    <source>
        <dbReference type="RuleBase" id="RU003968"/>
    </source>
</evidence>
<dbReference type="PROSITE" id="PS00623">
    <property type="entry name" value="GMC_OXRED_1"/>
    <property type="match status" value="1"/>
</dbReference>
<evidence type="ECO:0000256" key="5">
    <source>
        <dbReference type="SAM" id="Phobius"/>
    </source>
</evidence>
<dbReference type="GO" id="GO:0016614">
    <property type="term" value="F:oxidoreductase activity, acting on CH-OH group of donors"/>
    <property type="evidence" value="ECO:0007669"/>
    <property type="project" value="InterPro"/>
</dbReference>
<dbReference type="VEuPathDB" id="FungiDB:F4678DRAFT_326672"/>
<dbReference type="PROSITE" id="PS00624">
    <property type="entry name" value="GMC_OXRED_2"/>
    <property type="match status" value="1"/>
</dbReference>
<evidence type="ECO:0000259" key="7">
    <source>
        <dbReference type="PROSITE" id="PS00624"/>
    </source>
</evidence>
<sequence>MADEGVLYDFIIVGAGAAGCSVASALAKSDARPQVLLLEAGSSNSDPALRDLNNVFTQYNNTSQNWGYKSAPLTHANNREICMDTGKGLGGSTAINFACWVRGPREEWDEIARVTGDGCWKWENVESRFRSLENYHHLIQLGDGSERYCSHGPDAYGVSGRLHLTSQTTKWKTDLVQTTDVWETCGYQLITDVSDGHYAGVLFSPLSGYQGIRSTAADLLREPPSNLRVETDSIVSKVIFIDGKASGVELANGGIQRCRKEVILSAGALSSPPILMRSGIGSRGHLNELGIPVIYANSSIGQNLRDHCHIQMHFSVDVNPSIPLYDGPPTGGAAMGFLKSELALMSTEFQQLPKSERDRLSLPTVPTFEVHHFAPAVRSFPEGMGPTSMMNLFLLNSQGRGEVKLRSSDPTTAPIIRPVFLESEWDKRIVIESTREALRIMDHAAASKSRDPKAVHICPRSDSAEDMLEFWKDNLTSTWHMNGTCKIGRTQDEEGACVDPDFRVYGVENLRVVDLSVLPFLPSVHTQSYAYQVGMIAGEKIGRQYHLGEALTHSML</sequence>
<accession>A0A9W8NJ84</accession>
<keyword evidence="5" id="KW-0812">Transmembrane</keyword>
<comment type="caution">
    <text evidence="8">The sequence shown here is derived from an EMBL/GenBank/DDBJ whole genome shotgun (WGS) entry which is preliminary data.</text>
</comment>
<comment type="similarity">
    <text evidence="1 4">Belongs to the GMC oxidoreductase family.</text>
</comment>
<keyword evidence="5" id="KW-0472">Membrane</keyword>
<dbReference type="PANTHER" id="PTHR11552">
    <property type="entry name" value="GLUCOSE-METHANOL-CHOLINE GMC OXIDOREDUCTASE"/>
    <property type="match status" value="1"/>
</dbReference>
<dbReference type="SUPFAM" id="SSF51905">
    <property type="entry name" value="FAD/NAD(P)-binding domain"/>
    <property type="match status" value="1"/>
</dbReference>
<dbReference type="InterPro" id="IPR007867">
    <property type="entry name" value="GMC_OxRtase_C"/>
</dbReference>
<dbReference type="AlphaFoldDB" id="A0A9W8NJ84"/>
<feature type="transmembrane region" description="Helical" evidence="5">
    <location>
        <begin position="6"/>
        <end position="27"/>
    </location>
</feature>
<comment type="cofactor">
    <cofactor evidence="3">
        <name>FAD</name>
        <dbReference type="ChEBI" id="CHEBI:57692"/>
    </cofactor>
</comment>